<dbReference type="eggNOG" id="COG0425">
    <property type="taxonomic scope" value="Bacteria"/>
</dbReference>
<comment type="similarity">
    <text evidence="1">Belongs to the sulfur carrier protein TusA family.</text>
</comment>
<dbReference type="KEGG" id="cli:Clim_0038"/>
<dbReference type="PANTHER" id="PTHR33279">
    <property type="entry name" value="SULFUR CARRIER PROTEIN YEDF-RELATED"/>
    <property type="match status" value="1"/>
</dbReference>
<dbReference type="Pfam" id="PF01206">
    <property type="entry name" value="TusA"/>
    <property type="match status" value="1"/>
</dbReference>
<gene>
    <name evidence="3" type="ordered locus">Clim_0038</name>
</gene>
<dbReference type="SUPFAM" id="SSF64307">
    <property type="entry name" value="SirA-like"/>
    <property type="match status" value="1"/>
</dbReference>
<dbReference type="PROSITE" id="PS01148">
    <property type="entry name" value="UPF0033"/>
    <property type="match status" value="1"/>
</dbReference>
<dbReference type="InterPro" id="IPR001455">
    <property type="entry name" value="TusA-like"/>
</dbReference>
<dbReference type="PANTHER" id="PTHR33279:SF6">
    <property type="entry name" value="SULFUR CARRIER PROTEIN YEDF-RELATED"/>
    <property type="match status" value="1"/>
</dbReference>
<dbReference type="Proteomes" id="UP000008841">
    <property type="component" value="Chromosome"/>
</dbReference>
<organism evidence="3 4">
    <name type="scientific">Chlorobium limicola (strain DSM 245 / NBRC 103803 / 6330)</name>
    <dbReference type="NCBI Taxonomy" id="290315"/>
    <lineage>
        <taxon>Bacteria</taxon>
        <taxon>Pseudomonadati</taxon>
        <taxon>Chlorobiota</taxon>
        <taxon>Chlorobiia</taxon>
        <taxon>Chlorobiales</taxon>
        <taxon>Chlorobiaceae</taxon>
        <taxon>Chlorobium/Pelodictyon group</taxon>
        <taxon>Chlorobium</taxon>
    </lineage>
</organism>
<dbReference type="STRING" id="290315.Clim_0038"/>
<reference evidence="3 4" key="1">
    <citation type="submission" date="2008-05" db="EMBL/GenBank/DDBJ databases">
        <title>Complete sequence of Chlorobium limicola DSM 245.</title>
        <authorList>
            <consortium name="US DOE Joint Genome Institute"/>
            <person name="Lucas S."/>
            <person name="Copeland A."/>
            <person name="Lapidus A."/>
            <person name="Glavina del Rio T."/>
            <person name="Dalin E."/>
            <person name="Tice H."/>
            <person name="Bruce D."/>
            <person name="Goodwin L."/>
            <person name="Pitluck S."/>
            <person name="Schmutz J."/>
            <person name="Larimer F."/>
            <person name="Land M."/>
            <person name="Hauser L."/>
            <person name="Kyrpides N."/>
            <person name="Ovchinnikova G."/>
            <person name="Zhao F."/>
            <person name="Li T."/>
            <person name="Liu Z."/>
            <person name="Overmann J."/>
            <person name="Bryant D.A."/>
            <person name="Richardson P."/>
        </authorList>
    </citation>
    <scope>NUCLEOTIDE SEQUENCE [LARGE SCALE GENOMIC DNA]</scope>
    <source>
        <strain evidence="4">DSM 245 / NBRC 103803 / 6330</strain>
    </source>
</reference>
<dbReference type="RefSeq" id="WP_012465027.1">
    <property type="nucleotide sequence ID" value="NC_010803.1"/>
</dbReference>
<evidence type="ECO:0000259" key="2">
    <source>
        <dbReference type="PROSITE" id="PS01148"/>
    </source>
</evidence>
<evidence type="ECO:0000256" key="1">
    <source>
        <dbReference type="ARBA" id="ARBA00008984"/>
    </source>
</evidence>
<dbReference type="Gene3D" id="3.30.110.40">
    <property type="entry name" value="TusA-like domain"/>
    <property type="match status" value="1"/>
</dbReference>
<evidence type="ECO:0000313" key="4">
    <source>
        <dbReference type="Proteomes" id="UP000008841"/>
    </source>
</evidence>
<dbReference type="AlphaFoldDB" id="B3EDR6"/>
<proteinExistence type="inferred from homology"/>
<protein>
    <submittedName>
        <fullName evidence="3">SirA family protein</fullName>
    </submittedName>
</protein>
<name>B3EDR6_CHLL2</name>
<evidence type="ECO:0000313" key="3">
    <source>
        <dbReference type="EMBL" id="ACD89146.1"/>
    </source>
</evidence>
<sequence>MSEFTVNRTLDCSGMNCPLPILKTKKEVDQMQSGEVLKMISTDSGSANDMASWSNRTGHKIVDSTTEGGTYTFYIQKS</sequence>
<dbReference type="EMBL" id="CP001097">
    <property type="protein sequence ID" value="ACD89146.1"/>
    <property type="molecule type" value="Genomic_DNA"/>
</dbReference>
<dbReference type="HOGENOM" id="CLU_165255_1_2_10"/>
<dbReference type="OrthoDB" id="9796234at2"/>
<dbReference type="InterPro" id="IPR036868">
    <property type="entry name" value="TusA-like_sf"/>
</dbReference>
<dbReference type="CDD" id="cd00291">
    <property type="entry name" value="SirA_YedF_YeeD"/>
    <property type="match status" value="1"/>
</dbReference>
<accession>B3EDR6</accession>
<feature type="domain" description="UPF0033" evidence="2">
    <location>
        <begin position="10"/>
        <end position="34"/>
    </location>
</feature>